<protein>
    <submittedName>
        <fullName evidence="3">Uncharacterized protein</fullName>
    </submittedName>
</protein>
<feature type="compositionally biased region" description="Basic residues" evidence="1">
    <location>
        <begin position="103"/>
        <end position="114"/>
    </location>
</feature>
<evidence type="ECO:0000313" key="4">
    <source>
        <dbReference type="Proteomes" id="UP000231162"/>
    </source>
</evidence>
<organism evidence="3 4">
    <name type="scientific">Candidatus Berkelbacteria bacterium CG10_big_fil_rev_8_21_14_0_10_43_14</name>
    <dbReference type="NCBI Taxonomy" id="1974515"/>
    <lineage>
        <taxon>Bacteria</taxon>
        <taxon>Candidatus Berkelbacteria</taxon>
    </lineage>
</organism>
<feature type="transmembrane region" description="Helical" evidence="2">
    <location>
        <begin position="6"/>
        <end position="27"/>
    </location>
</feature>
<feature type="region of interest" description="Disordered" evidence="1">
    <location>
        <begin position="38"/>
        <end position="114"/>
    </location>
</feature>
<evidence type="ECO:0000313" key="3">
    <source>
        <dbReference type="EMBL" id="PIS07039.1"/>
    </source>
</evidence>
<evidence type="ECO:0000256" key="2">
    <source>
        <dbReference type="SAM" id="Phobius"/>
    </source>
</evidence>
<sequence length="114" mass="13181">MFSTFVLGFLVPIIWWLFDIVLLVGIYHCFTTYSRKRDTNVTDTKPAKRATDPRPRPVKQKKQRPEVRTTMQLYVGEKDKGASQKRHFSPHPPAPADQEQKPKKGLFGRPKKSS</sequence>
<evidence type="ECO:0000256" key="1">
    <source>
        <dbReference type="SAM" id="MobiDB-lite"/>
    </source>
</evidence>
<dbReference type="EMBL" id="PEZX01000022">
    <property type="protein sequence ID" value="PIS07039.1"/>
    <property type="molecule type" value="Genomic_DNA"/>
</dbReference>
<dbReference type="AlphaFoldDB" id="A0A2M6R937"/>
<keyword evidence="2" id="KW-0812">Transmembrane</keyword>
<reference evidence="4" key="1">
    <citation type="submission" date="2017-09" db="EMBL/GenBank/DDBJ databases">
        <title>Depth-based differentiation of microbial function through sediment-hosted aquifers and enrichment of novel symbionts in the deep terrestrial subsurface.</title>
        <authorList>
            <person name="Probst A.J."/>
            <person name="Ladd B."/>
            <person name="Jarett J.K."/>
            <person name="Geller-Mcgrath D.E."/>
            <person name="Sieber C.M.K."/>
            <person name="Emerson J.B."/>
            <person name="Anantharaman K."/>
            <person name="Thomas B.C."/>
            <person name="Malmstrom R."/>
            <person name="Stieglmeier M."/>
            <person name="Klingl A."/>
            <person name="Woyke T."/>
            <person name="Ryan C.M."/>
            <person name="Banfield J.F."/>
        </authorList>
    </citation>
    <scope>NUCLEOTIDE SEQUENCE [LARGE SCALE GENOMIC DNA]</scope>
</reference>
<dbReference type="Proteomes" id="UP000231162">
    <property type="component" value="Unassembled WGS sequence"/>
</dbReference>
<feature type="compositionally biased region" description="Basic and acidic residues" evidence="1">
    <location>
        <begin position="38"/>
        <end position="55"/>
    </location>
</feature>
<name>A0A2M6R937_9BACT</name>
<keyword evidence="2" id="KW-0472">Membrane</keyword>
<proteinExistence type="predicted"/>
<gene>
    <name evidence="3" type="ORF">COT79_01430</name>
</gene>
<comment type="caution">
    <text evidence="3">The sequence shown here is derived from an EMBL/GenBank/DDBJ whole genome shotgun (WGS) entry which is preliminary data.</text>
</comment>
<accession>A0A2M6R937</accession>
<keyword evidence="2" id="KW-1133">Transmembrane helix</keyword>